<keyword evidence="4 6" id="KW-1133">Transmembrane helix</keyword>
<comment type="caution">
    <text evidence="6">Lacks conserved residue(s) required for the propagation of feature annotation.</text>
</comment>
<dbReference type="Pfam" id="PF04547">
    <property type="entry name" value="Anoctamin"/>
    <property type="match status" value="1"/>
</dbReference>
<evidence type="ECO:0000256" key="2">
    <source>
        <dbReference type="ARBA" id="ARBA00009671"/>
    </source>
</evidence>
<evidence type="ECO:0000256" key="4">
    <source>
        <dbReference type="ARBA" id="ARBA00022989"/>
    </source>
</evidence>
<sequence>MIISNFNLSFQKVSILMRQVTIEVFKDINPLDGAVPLFCFSPASLLLRLTVIQFGFITLFVASFPLAPLLALFNNIIEIRVDAWKLTTQFRRPVAAKAHSIGAWEEILNGMAVLSAFIVAFTSDMMPRLVYMYAYQPEGEMNMKGYINNSLYRDYRYPPGHDKEYSHTMQFWHILAAKLAFIIIMEDPQQWGTTPVLGTTSTDLQNRWLAEKKTDTYSALVHTIGRLEKKQQTGEAIELTEDGRPRGDQERKAPLCDCTCFGLPRRYIIAMLSGLGFCISFGIRCNLGVAIVSMVNNSTIHQNGKIIIKEVQTPPSSTPRTPSTQLLV</sequence>
<dbReference type="Proteomes" id="UP001434883">
    <property type="component" value="Unassembled WGS sequence"/>
</dbReference>
<organism evidence="8 9">
    <name type="scientific">Xenoophorus captivus</name>
    <dbReference type="NCBI Taxonomy" id="1517983"/>
    <lineage>
        <taxon>Eukaryota</taxon>
        <taxon>Metazoa</taxon>
        <taxon>Chordata</taxon>
        <taxon>Craniata</taxon>
        <taxon>Vertebrata</taxon>
        <taxon>Euteleostomi</taxon>
        <taxon>Actinopterygii</taxon>
        <taxon>Neopterygii</taxon>
        <taxon>Teleostei</taxon>
        <taxon>Neoteleostei</taxon>
        <taxon>Acanthomorphata</taxon>
        <taxon>Ovalentaria</taxon>
        <taxon>Atherinomorphae</taxon>
        <taxon>Cyprinodontiformes</taxon>
        <taxon>Goodeidae</taxon>
        <taxon>Xenoophorus</taxon>
    </lineage>
</organism>
<evidence type="ECO:0000313" key="9">
    <source>
        <dbReference type="Proteomes" id="UP001434883"/>
    </source>
</evidence>
<evidence type="ECO:0000313" key="8">
    <source>
        <dbReference type="EMBL" id="MEQ2217295.1"/>
    </source>
</evidence>
<reference evidence="8 9" key="1">
    <citation type="submission" date="2021-06" db="EMBL/GenBank/DDBJ databases">
        <authorList>
            <person name="Palmer J.M."/>
        </authorList>
    </citation>
    <scope>NUCLEOTIDE SEQUENCE [LARGE SCALE GENOMIC DNA]</scope>
    <source>
        <strain evidence="8 9">XC_2019</strain>
        <tissue evidence="8">Muscle</tissue>
    </source>
</reference>
<keyword evidence="9" id="KW-1185">Reference proteome</keyword>
<evidence type="ECO:0000256" key="3">
    <source>
        <dbReference type="ARBA" id="ARBA00022692"/>
    </source>
</evidence>
<comment type="similarity">
    <text evidence="2 6">Belongs to the anoctamin family.</text>
</comment>
<evidence type="ECO:0000256" key="5">
    <source>
        <dbReference type="ARBA" id="ARBA00023136"/>
    </source>
</evidence>
<dbReference type="PANTHER" id="PTHR12308:SF23">
    <property type="entry name" value="ANOCTAMIN-5"/>
    <property type="match status" value="1"/>
</dbReference>
<dbReference type="PANTHER" id="PTHR12308">
    <property type="entry name" value="ANOCTAMIN"/>
    <property type="match status" value="1"/>
</dbReference>
<dbReference type="InterPro" id="IPR007632">
    <property type="entry name" value="Anoctamin"/>
</dbReference>
<keyword evidence="3 6" id="KW-0812">Transmembrane</keyword>
<evidence type="ECO:0000256" key="6">
    <source>
        <dbReference type="RuleBase" id="RU280814"/>
    </source>
</evidence>
<feature type="domain" description="Anoctamin transmembrane" evidence="7">
    <location>
        <begin position="50"/>
        <end position="186"/>
    </location>
</feature>
<evidence type="ECO:0000259" key="7">
    <source>
        <dbReference type="Pfam" id="PF04547"/>
    </source>
</evidence>
<evidence type="ECO:0000256" key="1">
    <source>
        <dbReference type="ARBA" id="ARBA00004141"/>
    </source>
</evidence>
<dbReference type="EMBL" id="JAHRIN010075757">
    <property type="protein sequence ID" value="MEQ2217295.1"/>
    <property type="molecule type" value="Genomic_DNA"/>
</dbReference>
<proteinExistence type="inferred from homology"/>
<protein>
    <recommendedName>
        <fullName evidence="6">Anoctamin</fullName>
    </recommendedName>
</protein>
<gene>
    <name evidence="8" type="ORF">XENOCAPTIV_003587</name>
</gene>
<accession>A0ABV0SAS4</accession>
<name>A0ABV0SAS4_9TELE</name>
<comment type="subcellular location">
    <subcellularLocation>
        <location evidence="1 6">Membrane</location>
        <topology evidence="1 6">Multi-pass membrane protein</topology>
    </subcellularLocation>
</comment>
<comment type="caution">
    <text evidence="8">The sequence shown here is derived from an EMBL/GenBank/DDBJ whole genome shotgun (WGS) entry which is preliminary data.</text>
</comment>
<dbReference type="InterPro" id="IPR049452">
    <property type="entry name" value="Anoctamin_TM"/>
</dbReference>
<keyword evidence="5 6" id="KW-0472">Membrane</keyword>
<feature type="transmembrane region" description="Helical" evidence="6">
    <location>
        <begin position="51"/>
        <end position="73"/>
    </location>
</feature>